<evidence type="ECO:0000313" key="3">
    <source>
        <dbReference type="Proteomes" id="UP000694892"/>
    </source>
</evidence>
<evidence type="ECO:0008006" key="4">
    <source>
        <dbReference type="Google" id="ProtNLM"/>
    </source>
</evidence>
<accession>A0A974DR49</accession>
<feature type="signal peptide" evidence="1">
    <location>
        <begin position="1"/>
        <end position="18"/>
    </location>
</feature>
<reference evidence="3" key="1">
    <citation type="journal article" date="2016" name="Nature">
        <title>Genome evolution in the allotetraploid frog Xenopus laevis.</title>
        <authorList>
            <person name="Session A.M."/>
            <person name="Uno Y."/>
            <person name="Kwon T."/>
            <person name="Chapman J.A."/>
            <person name="Toyoda A."/>
            <person name="Takahashi S."/>
            <person name="Fukui A."/>
            <person name="Hikosaka A."/>
            <person name="Suzuki A."/>
            <person name="Kondo M."/>
            <person name="van Heeringen S.J."/>
            <person name="Quigley I."/>
            <person name="Heinz S."/>
            <person name="Ogino H."/>
            <person name="Ochi H."/>
            <person name="Hellsten U."/>
            <person name="Lyons J.B."/>
            <person name="Simakov O."/>
            <person name="Putnam N."/>
            <person name="Stites J."/>
            <person name="Kuroki Y."/>
            <person name="Tanaka T."/>
            <person name="Michiue T."/>
            <person name="Watanabe M."/>
            <person name="Bogdanovic O."/>
            <person name="Lister R."/>
            <person name="Georgiou G."/>
            <person name="Paranjpe S.S."/>
            <person name="van Kruijsbergen I."/>
            <person name="Shu S."/>
            <person name="Carlson J."/>
            <person name="Kinoshita T."/>
            <person name="Ohta Y."/>
            <person name="Mawaribuchi S."/>
            <person name="Jenkins J."/>
            <person name="Grimwood J."/>
            <person name="Schmutz J."/>
            <person name="Mitros T."/>
            <person name="Mozaffari S.V."/>
            <person name="Suzuki Y."/>
            <person name="Haramoto Y."/>
            <person name="Yamamoto T.S."/>
            <person name="Takagi C."/>
            <person name="Heald R."/>
            <person name="Miller K."/>
            <person name="Haudenschild C."/>
            <person name="Kitzman J."/>
            <person name="Nakayama T."/>
            <person name="Izutsu Y."/>
            <person name="Robert J."/>
            <person name="Fortriede J."/>
            <person name="Burns K."/>
            <person name="Lotay V."/>
            <person name="Karimi K."/>
            <person name="Yasuoka Y."/>
            <person name="Dichmann D.S."/>
            <person name="Flajnik M.F."/>
            <person name="Houston D.W."/>
            <person name="Shendure J."/>
            <person name="DuPasquier L."/>
            <person name="Vize P.D."/>
            <person name="Zorn A.M."/>
            <person name="Ito M."/>
            <person name="Marcotte E.M."/>
            <person name="Wallingford J.B."/>
            <person name="Ito Y."/>
            <person name="Asashima M."/>
            <person name="Ueno N."/>
            <person name="Matsuda Y."/>
            <person name="Veenstra G.J."/>
            <person name="Fujiyama A."/>
            <person name="Harland R.M."/>
            <person name="Taira M."/>
            <person name="Rokhsar D.S."/>
        </authorList>
    </citation>
    <scope>NUCLEOTIDE SEQUENCE [LARGE SCALE GENOMIC DNA]</scope>
    <source>
        <strain evidence="3">J</strain>
    </source>
</reference>
<gene>
    <name evidence="2" type="ORF">XELAEV_18013309mg</name>
</gene>
<dbReference type="AlphaFoldDB" id="A0A974DR49"/>
<evidence type="ECO:0000256" key="1">
    <source>
        <dbReference type="SAM" id="SignalP"/>
    </source>
</evidence>
<protein>
    <recommendedName>
        <fullName evidence="4">Secreted protein</fullName>
    </recommendedName>
</protein>
<sequence length="80" mass="9312">MLIFPYVLCVMAAHQWFALTRISCGGGWLYGLHRGPGSPCYGTDCRSYNKCIKDGRIQEITRYHIEHRREQLFTSEFSHT</sequence>
<dbReference type="EMBL" id="CM004468">
    <property type="protein sequence ID" value="OCT95621.1"/>
    <property type="molecule type" value="Genomic_DNA"/>
</dbReference>
<feature type="chain" id="PRO_5037585967" description="Secreted protein" evidence="1">
    <location>
        <begin position="19"/>
        <end position="80"/>
    </location>
</feature>
<dbReference type="Proteomes" id="UP000694892">
    <property type="component" value="Chromosome 2L"/>
</dbReference>
<keyword evidence="1" id="KW-0732">Signal</keyword>
<proteinExistence type="predicted"/>
<evidence type="ECO:0000313" key="2">
    <source>
        <dbReference type="EMBL" id="OCT95621.1"/>
    </source>
</evidence>
<organism evidence="2 3">
    <name type="scientific">Xenopus laevis</name>
    <name type="common">African clawed frog</name>
    <dbReference type="NCBI Taxonomy" id="8355"/>
    <lineage>
        <taxon>Eukaryota</taxon>
        <taxon>Metazoa</taxon>
        <taxon>Chordata</taxon>
        <taxon>Craniata</taxon>
        <taxon>Vertebrata</taxon>
        <taxon>Euteleostomi</taxon>
        <taxon>Amphibia</taxon>
        <taxon>Batrachia</taxon>
        <taxon>Anura</taxon>
        <taxon>Pipoidea</taxon>
        <taxon>Pipidae</taxon>
        <taxon>Xenopodinae</taxon>
        <taxon>Xenopus</taxon>
        <taxon>Xenopus</taxon>
    </lineage>
</organism>
<name>A0A974DR49_XENLA</name>